<dbReference type="EMBL" id="CAJQZP010001030">
    <property type="protein sequence ID" value="CAG5010322.1"/>
    <property type="molecule type" value="Genomic_DNA"/>
</dbReference>
<dbReference type="Proteomes" id="UP000691718">
    <property type="component" value="Unassembled WGS sequence"/>
</dbReference>
<dbReference type="OrthoDB" id="7326421at2759"/>
<evidence type="ECO:0000259" key="2">
    <source>
        <dbReference type="Pfam" id="PF23770"/>
    </source>
</evidence>
<keyword evidence="1" id="KW-0853">WD repeat</keyword>
<feature type="repeat" description="WD" evidence="1">
    <location>
        <begin position="60"/>
        <end position="94"/>
    </location>
</feature>
<accession>A0A8S3XF33</accession>
<dbReference type="GO" id="GO:0032797">
    <property type="term" value="C:SMN complex"/>
    <property type="evidence" value="ECO:0007669"/>
    <property type="project" value="TreeGrafter"/>
</dbReference>
<dbReference type="InterPro" id="IPR056432">
    <property type="entry name" value="Beta-prop_GEMI5_1st"/>
</dbReference>
<proteinExistence type="predicted"/>
<sequence length="804" mass="89834">MEETLLLPSPNWFHTSGLSVSGDGWLVYGGTSKSLCILEPLPQNVNGIIQGDGYRAHVLTKAHGEKIVSVDISPEWPEKKAVLSGSTDGSVKQWIMELDSNKYKFKSTHSHDIHYNDKEGVAGVGYSTKACAITVSCFGNIVKWNLNSNVVKTYKNFLKNFKPTCMSCSQHIALHLAVGTKQGVIFVLDLNGTGKILYKVRGQDDEIAHASWCPQYEVVLKKYLKESDKRISANERMNKIRQEPEDTAQILDQSAISKDLPDDSFDESVVVQEDDLFDIYKDDETDEFGPKKYEPEVILVKVKEEVETDVSYLDECMKLKKEILKRKSEPEPSMASLVEALEKTHVENEYKEHLSKISQANEGDPCISEDKSEASSHTHKHLLATVGKQGGVRIWSKTGKLVGSCAVPNAGNKNQRTKLPNCTTLLWYKADTLLIADGKSQLLQCNPLKIDCKNKLEFQVVHSIHKRGLYSIVSDAPKIQTIEEINAAKTNHWSIWTAAQDRNLVRYSLERKQKLSVHATCGGFLYNIQPCPYDARKVAVSVGDGAVRVWEADTADDDDTKLYPGKVTTYWQNVQGKVLSIAWHPTKENLLAFGTAESRVGLIDTNGKTERAARTLVPALNGGAYSLCWGKEEQLFACAGGKLVLYHSNRPDQPPEMINVSMEGQPWEVSCVRYFVNSLVIGTGNGAVALLERPPSYSVLAVNYVYTKMIYNIEWHPQQTSESNDKSPYRNLVAVTSLDKQNTITILEYGVKEDGTKQLQLWKTLSGHKSAVYQVAWNPHRDELILSSSQDSTVRVRIVQIIFS</sequence>
<organism evidence="4 5">
    <name type="scientific">Parnassius apollo</name>
    <name type="common">Apollo butterfly</name>
    <name type="synonym">Papilio apollo</name>
    <dbReference type="NCBI Taxonomy" id="110799"/>
    <lineage>
        <taxon>Eukaryota</taxon>
        <taxon>Metazoa</taxon>
        <taxon>Ecdysozoa</taxon>
        <taxon>Arthropoda</taxon>
        <taxon>Hexapoda</taxon>
        <taxon>Insecta</taxon>
        <taxon>Pterygota</taxon>
        <taxon>Neoptera</taxon>
        <taxon>Endopterygota</taxon>
        <taxon>Lepidoptera</taxon>
        <taxon>Glossata</taxon>
        <taxon>Ditrysia</taxon>
        <taxon>Papilionoidea</taxon>
        <taxon>Papilionidae</taxon>
        <taxon>Parnassiinae</taxon>
        <taxon>Parnassini</taxon>
        <taxon>Parnassius</taxon>
        <taxon>Parnassius</taxon>
    </lineage>
</organism>
<dbReference type="InterPro" id="IPR056424">
    <property type="entry name" value="Beta-prop_GEMI5_2nd"/>
</dbReference>
<dbReference type="Pfam" id="PF23775">
    <property type="entry name" value="Beta-prop_RIG_2nd"/>
    <property type="match status" value="1"/>
</dbReference>
<dbReference type="GO" id="GO:0003730">
    <property type="term" value="F:mRNA 3'-UTR binding"/>
    <property type="evidence" value="ECO:0007669"/>
    <property type="project" value="TreeGrafter"/>
</dbReference>
<dbReference type="InterPro" id="IPR001680">
    <property type="entry name" value="WD40_rpt"/>
</dbReference>
<dbReference type="SMART" id="SM00320">
    <property type="entry name" value="WD40"/>
    <property type="match status" value="8"/>
</dbReference>
<dbReference type="PROSITE" id="PS50082">
    <property type="entry name" value="WD_REPEATS_2"/>
    <property type="match status" value="2"/>
</dbReference>
<evidence type="ECO:0000256" key="1">
    <source>
        <dbReference type="PROSITE-ProRule" id="PRU00221"/>
    </source>
</evidence>
<comment type="caution">
    <text evidence="4">The sequence shown here is derived from an EMBL/GenBank/DDBJ whole genome shotgun (WGS) entry which is preliminary data.</text>
</comment>
<evidence type="ECO:0000313" key="4">
    <source>
        <dbReference type="EMBL" id="CAG5010322.1"/>
    </source>
</evidence>
<dbReference type="AlphaFoldDB" id="A0A8S3XF33"/>
<evidence type="ECO:0000259" key="3">
    <source>
        <dbReference type="Pfam" id="PF23775"/>
    </source>
</evidence>
<dbReference type="Pfam" id="PF23770">
    <property type="entry name" value="Beta-prop_RIG_1st"/>
    <property type="match status" value="1"/>
</dbReference>
<keyword evidence="5" id="KW-1185">Reference proteome</keyword>
<dbReference type="GO" id="GO:0000387">
    <property type="term" value="P:spliceosomal snRNP assembly"/>
    <property type="evidence" value="ECO:0007669"/>
    <property type="project" value="TreeGrafter"/>
</dbReference>
<dbReference type="PROSITE" id="PS50294">
    <property type="entry name" value="WD_REPEATS_REGION"/>
    <property type="match status" value="1"/>
</dbReference>
<gene>
    <name evidence="4" type="ORF">PAPOLLO_LOCUS15409</name>
</gene>
<reference evidence="4" key="1">
    <citation type="submission" date="2021-04" db="EMBL/GenBank/DDBJ databases">
        <authorList>
            <person name="Tunstrom K."/>
        </authorList>
    </citation>
    <scope>NUCLEOTIDE SEQUENCE</scope>
</reference>
<feature type="repeat" description="WD" evidence="1">
    <location>
        <begin position="765"/>
        <end position="796"/>
    </location>
</feature>
<feature type="domain" description="Gem-associated protein 5 second beta-propeller" evidence="3">
    <location>
        <begin position="532"/>
        <end position="796"/>
    </location>
</feature>
<dbReference type="GO" id="GO:0005634">
    <property type="term" value="C:nucleus"/>
    <property type="evidence" value="ECO:0007669"/>
    <property type="project" value="TreeGrafter"/>
</dbReference>
<feature type="domain" description="Gem-associated protein 5 first beta-propeller" evidence="2">
    <location>
        <begin position="56"/>
        <end position="362"/>
    </location>
</feature>
<evidence type="ECO:0000313" key="5">
    <source>
        <dbReference type="Proteomes" id="UP000691718"/>
    </source>
</evidence>
<name>A0A8S3XF33_PARAO</name>
<protein>
    <submittedName>
        <fullName evidence="4">(apollo) hypothetical protein</fullName>
    </submittedName>
</protein>
<dbReference type="PANTHER" id="PTHR46362">
    <property type="entry name" value="GEM-ASSOCIATED PROTEIN 5"/>
    <property type="match status" value="1"/>
</dbReference>
<dbReference type="PANTHER" id="PTHR46362:SF1">
    <property type="entry name" value="GEM-ASSOCIATED PROTEIN 5"/>
    <property type="match status" value="1"/>
</dbReference>
<dbReference type="InterPro" id="IPR052640">
    <property type="entry name" value="Gemin-5"/>
</dbReference>